<gene>
    <name evidence="3" type="primary">LOC109127286</name>
</gene>
<feature type="domain" description="Reverse transcriptase Ty1/copia-type" evidence="1">
    <location>
        <begin position="89"/>
        <end position="198"/>
    </location>
</feature>
<evidence type="ECO:0000313" key="2">
    <source>
        <dbReference type="Proteomes" id="UP000694864"/>
    </source>
</evidence>
<dbReference type="Proteomes" id="UP000694864">
    <property type="component" value="Chromosome 11"/>
</dbReference>
<evidence type="ECO:0000259" key="1">
    <source>
        <dbReference type="Pfam" id="PF07727"/>
    </source>
</evidence>
<dbReference type="SUPFAM" id="SSF56672">
    <property type="entry name" value="DNA/RNA polymerases"/>
    <property type="match status" value="1"/>
</dbReference>
<accession>A0ABM1QKX8</accession>
<keyword evidence="2" id="KW-1185">Reference proteome</keyword>
<dbReference type="RefSeq" id="XP_019087416.1">
    <property type="nucleotide sequence ID" value="XM_019231871.1"/>
</dbReference>
<organism evidence="2 3">
    <name type="scientific">Camelina sativa</name>
    <name type="common">False flax</name>
    <name type="synonym">Myagrum sativum</name>
    <dbReference type="NCBI Taxonomy" id="90675"/>
    <lineage>
        <taxon>Eukaryota</taxon>
        <taxon>Viridiplantae</taxon>
        <taxon>Streptophyta</taxon>
        <taxon>Embryophyta</taxon>
        <taxon>Tracheophyta</taxon>
        <taxon>Spermatophyta</taxon>
        <taxon>Magnoliopsida</taxon>
        <taxon>eudicotyledons</taxon>
        <taxon>Gunneridae</taxon>
        <taxon>Pentapetalae</taxon>
        <taxon>rosids</taxon>
        <taxon>malvids</taxon>
        <taxon>Brassicales</taxon>
        <taxon>Brassicaceae</taxon>
        <taxon>Camelineae</taxon>
        <taxon>Camelina</taxon>
    </lineage>
</organism>
<proteinExistence type="predicted"/>
<dbReference type="Pfam" id="PF07727">
    <property type="entry name" value="RVT_2"/>
    <property type="match status" value="2"/>
</dbReference>
<dbReference type="InterPro" id="IPR013103">
    <property type="entry name" value="RVT_2"/>
</dbReference>
<protein>
    <submittedName>
        <fullName evidence="3">Uncharacterized protein LOC109127286</fullName>
    </submittedName>
</protein>
<name>A0ABM1QKX8_CAMSA</name>
<feature type="domain" description="Reverse transcriptase Ty1/copia-type" evidence="1">
    <location>
        <begin position="13"/>
        <end position="87"/>
    </location>
</feature>
<evidence type="ECO:0000313" key="3">
    <source>
        <dbReference type="RefSeq" id="XP_019087416.1"/>
    </source>
</evidence>
<reference evidence="2" key="1">
    <citation type="journal article" date="2014" name="Nat. Commun.">
        <title>The emerging biofuel crop Camelina sativa retains a highly undifferentiated hexaploid genome structure.</title>
        <authorList>
            <person name="Kagale S."/>
            <person name="Koh C."/>
            <person name="Nixon J."/>
            <person name="Bollina V."/>
            <person name="Clarke W.E."/>
            <person name="Tuteja R."/>
            <person name="Spillane C."/>
            <person name="Robinson S.J."/>
            <person name="Links M.G."/>
            <person name="Clarke C."/>
            <person name="Higgins E.E."/>
            <person name="Huebert T."/>
            <person name="Sharpe A.G."/>
            <person name="Parkin I.A."/>
        </authorList>
    </citation>
    <scope>NUCLEOTIDE SEQUENCE [LARGE SCALE GENOMIC DNA]</scope>
    <source>
        <strain evidence="2">cv. DH55</strain>
    </source>
</reference>
<sequence>MNAELQALEGTATLNVVSLPPDKHAIGCKWVYKVKLNADGSLEHYKARLVAKGYTQREGGYFVDDFSPVAKMTTVKTFLVVAAAKKWSQWFIKFSSTLMSLRFRKSHVDHTLFIRNINGKYVVVLVYVDDILINSNDDNEVCTLKEDLKKAFTLRDLGSLQYFLGLEIARSVSRISLCQRKYALDILDETCMLACKPYIESVIDLV</sequence>
<reference evidence="3" key="2">
    <citation type="submission" date="2025-08" db="UniProtKB">
        <authorList>
            <consortium name="RefSeq"/>
        </authorList>
    </citation>
    <scope>IDENTIFICATION</scope>
    <source>
        <tissue evidence="3">Leaf</tissue>
    </source>
</reference>
<dbReference type="InterPro" id="IPR043502">
    <property type="entry name" value="DNA/RNA_pol_sf"/>
</dbReference>
<dbReference type="GeneID" id="109127286"/>